<dbReference type="InterPro" id="IPR035979">
    <property type="entry name" value="RBD_domain_sf"/>
</dbReference>
<dbReference type="Gene3D" id="3.30.70.330">
    <property type="match status" value="1"/>
</dbReference>
<evidence type="ECO:0000259" key="2">
    <source>
        <dbReference type="PROSITE" id="PS50102"/>
    </source>
</evidence>
<dbReference type="PROSITE" id="PS50102">
    <property type="entry name" value="RRM"/>
    <property type="match status" value="1"/>
</dbReference>
<dbReference type="AlphaFoldDB" id="A0A813KVB4"/>
<dbReference type="EMBL" id="CAJNNW010032151">
    <property type="protein sequence ID" value="CAE8711339.1"/>
    <property type="molecule type" value="Genomic_DNA"/>
</dbReference>
<gene>
    <name evidence="3" type="ORF">PGLA2088_LOCUS36416</name>
</gene>
<organism evidence="3 4">
    <name type="scientific">Polarella glacialis</name>
    <name type="common">Dinoflagellate</name>
    <dbReference type="NCBI Taxonomy" id="89957"/>
    <lineage>
        <taxon>Eukaryota</taxon>
        <taxon>Sar</taxon>
        <taxon>Alveolata</taxon>
        <taxon>Dinophyceae</taxon>
        <taxon>Suessiales</taxon>
        <taxon>Suessiaceae</taxon>
        <taxon>Polarella</taxon>
    </lineage>
</organism>
<comment type="caution">
    <text evidence="3">The sequence shown here is derived from an EMBL/GenBank/DDBJ whole genome shotgun (WGS) entry which is preliminary data.</text>
</comment>
<proteinExistence type="predicted"/>
<evidence type="ECO:0000256" key="1">
    <source>
        <dbReference type="PROSITE-ProRule" id="PRU00176"/>
    </source>
</evidence>
<reference evidence="3" key="1">
    <citation type="submission" date="2021-02" db="EMBL/GenBank/DDBJ databases">
        <authorList>
            <person name="Dougan E. K."/>
            <person name="Rhodes N."/>
            <person name="Thang M."/>
            <person name="Chan C."/>
        </authorList>
    </citation>
    <scope>NUCLEOTIDE SEQUENCE</scope>
</reference>
<name>A0A813KVB4_POLGL</name>
<dbReference type="InterPro" id="IPR007201">
    <property type="entry name" value="Mei2-like_Rrm_C"/>
</dbReference>
<feature type="domain" description="RRM" evidence="2">
    <location>
        <begin position="244"/>
        <end position="333"/>
    </location>
</feature>
<keyword evidence="1" id="KW-0694">RNA-binding</keyword>
<evidence type="ECO:0000313" key="3">
    <source>
        <dbReference type="EMBL" id="CAE8711339.1"/>
    </source>
</evidence>
<sequence>MLHAASGRFSFLEQRLEPLPDPDISMPSHKQNTWRRLRSHSHSGFTPFSMAGSQGGITRASDCSMGFGRKLGEECLFQSTSASSAIPVMAAPENRDSDADDWPDTDSEFYYGQIDPLAYDGDNEPQCPLTGLATWISSDADADSCMDAASAPHEFYEQAIGRQKVQLAMAGDITCHQGKSAVVGLPLVAPPRPPPPCNVPLGYSRDSAGVNIDPPEEEEEEFRGRGVHNGTQEGGAPPDLEVEVTMMIKNLPPNCSQQELLEQINQSGFSGCYNFGYQPCNFSSGQAHGFAFVNFTSASAARDFRQAWHDRRWFYSSPVPRFGPRLAVSPADVQGLQANLKRWGCSRLRRIRNPNLRPFVLETCSDTTAASATTFSLSEAPAAISLPVQATAALEQEMGSFPKTLRLSDHLLPQQQDQGLERRYPTLLAGRSQDGGFKAMLPAAAVKRQPMVPLGGSPISCSSARTTPAGMAVCRRSTSLQN</sequence>
<dbReference type="Pfam" id="PF04059">
    <property type="entry name" value="RRM_2"/>
    <property type="match status" value="1"/>
</dbReference>
<protein>
    <recommendedName>
        <fullName evidence="2">RRM domain-containing protein</fullName>
    </recommendedName>
</protein>
<dbReference type="SUPFAM" id="SSF54928">
    <property type="entry name" value="RNA-binding domain, RBD"/>
    <property type="match status" value="1"/>
</dbReference>
<dbReference type="InterPro" id="IPR012677">
    <property type="entry name" value="Nucleotide-bd_a/b_plait_sf"/>
</dbReference>
<dbReference type="GO" id="GO:0003723">
    <property type="term" value="F:RNA binding"/>
    <property type="evidence" value="ECO:0007669"/>
    <property type="project" value="UniProtKB-UniRule"/>
</dbReference>
<dbReference type="InterPro" id="IPR000504">
    <property type="entry name" value="RRM_dom"/>
</dbReference>
<accession>A0A813KVB4</accession>
<evidence type="ECO:0000313" key="4">
    <source>
        <dbReference type="Proteomes" id="UP000626109"/>
    </source>
</evidence>
<dbReference type="Proteomes" id="UP000626109">
    <property type="component" value="Unassembled WGS sequence"/>
</dbReference>